<evidence type="ECO:0000256" key="1">
    <source>
        <dbReference type="ARBA" id="ARBA00010562"/>
    </source>
</evidence>
<keyword evidence="5" id="KW-1185">Reference proteome</keyword>
<dbReference type="PANTHER" id="PTHR38781:SF1">
    <property type="entry name" value="ANTITOXIN DINJ-RELATED"/>
    <property type="match status" value="1"/>
</dbReference>
<dbReference type="RefSeq" id="WP_207672526.1">
    <property type="nucleotide sequence ID" value="NZ_JAFREM010000008.1"/>
</dbReference>
<organism evidence="4 5">
    <name type="scientific">Candidatus Enterococcus moelleringii</name>
    <dbReference type="NCBI Taxonomy" id="2815325"/>
    <lineage>
        <taxon>Bacteria</taxon>
        <taxon>Bacillati</taxon>
        <taxon>Bacillota</taxon>
        <taxon>Bacilli</taxon>
        <taxon>Lactobacillales</taxon>
        <taxon>Enterococcaceae</taxon>
        <taxon>Enterococcus</taxon>
    </lineage>
</organism>
<dbReference type="Proteomes" id="UP000664601">
    <property type="component" value="Unassembled WGS sequence"/>
</dbReference>
<feature type="region of interest" description="Disordered" evidence="3">
    <location>
        <begin position="64"/>
        <end position="86"/>
    </location>
</feature>
<reference evidence="4 5" key="1">
    <citation type="submission" date="2021-03" db="EMBL/GenBank/DDBJ databases">
        <title>Enterococcal diversity collection.</title>
        <authorList>
            <person name="Gilmore M.S."/>
            <person name="Schwartzman J."/>
            <person name="Van Tyne D."/>
            <person name="Martin M."/>
            <person name="Earl A.M."/>
            <person name="Manson A.L."/>
            <person name="Straub T."/>
            <person name="Salamzade R."/>
            <person name="Saavedra J."/>
            <person name="Lebreton F."/>
            <person name="Prichula J."/>
            <person name="Schaufler K."/>
            <person name="Gaca A."/>
            <person name="Sgardioli B."/>
            <person name="Wagenaar J."/>
            <person name="Strong T."/>
        </authorList>
    </citation>
    <scope>NUCLEOTIDE SEQUENCE [LARGE SCALE GENOMIC DNA]</scope>
    <source>
        <strain evidence="4 5">669A</strain>
    </source>
</reference>
<dbReference type="InterPro" id="IPR007337">
    <property type="entry name" value="RelB/DinJ"/>
</dbReference>
<proteinExistence type="inferred from homology"/>
<dbReference type="NCBIfam" id="TIGR02384">
    <property type="entry name" value="RelB_DinJ"/>
    <property type="match status" value="1"/>
</dbReference>
<evidence type="ECO:0000313" key="4">
    <source>
        <dbReference type="EMBL" id="MBO1305589.1"/>
    </source>
</evidence>
<evidence type="ECO:0000313" key="5">
    <source>
        <dbReference type="Proteomes" id="UP000664601"/>
    </source>
</evidence>
<sequence length="86" mass="9761">MAQLNLRIDDKLMEEAAKFFEEIGMDLSTGIEIYLKKVVREQAIPFALSVPQNDYAKSAGEFERGDFKTASSSEELRKDLEDTDEP</sequence>
<evidence type="ECO:0000256" key="3">
    <source>
        <dbReference type="SAM" id="MobiDB-lite"/>
    </source>
</evidence>
<dbReference type="EMBL" id="JAFREM010000008">
    <property type="protein sequence ID" value="MBO1305589.1"/>
    <property type="molecule type" value="Genomic_DNA"/>
</dbReference>
<evidence type="ECO:0000256" key="2">
    <source>
        <dbReference type="ARBA" id="ARBA00022649"/>
    </source>
</evidence>
<dbReference type="InterPro" id="IPR013321">
    <property type="entry name" value="Arc_rbn_hlx_hlx"/>
</dbReference>
<name>A0ABS3L7I7_9ENTE</name>
<dbReference type="PANTHER" id="PTHR38781">
    <property type="entry name" value="ANTITOXIN DINJ-RELATED"/>
    <property type="match status" value="1"/>
</dbReference>
<comment type="similarity">
    <text evidence="1">Belongs to the RelB/DinJ antitoxin family.</text>
</comment>
<comment type="caution">
    <text evidence="4">The sequence shown here is derived from an EMBL/GenBank/DDBJ whole genome shotgun (WGS) entry which is preliminary data.</text>
</comment>
<dbReference type="Gene3D" id="1.10.1220.10">
    <property type="entry name" value="Met repressor-like"/>
    <property type="match status" value="1"/>
</dbReference>
<protein>
    <submittedName>
        <fullName evidence="4">Type II toxin-antitoxin system RelB/DinJ family antitoxin</fullName>
    </submittedName>
</protein>
<keyword evidence="2" id="KW-1277">Toxin-antitoxin system</keyword>
<accession>A0ABS3L7I7</accession>
<dbReference type="Pfam" id="PF04221">
    <property type="entry name" value="RelB"/>
    <property type="match status" value="1"/>
</dbReference>
<gene>
    <name evidence="4" type="ORF">JZO70_05425</name>
</gene>